<reference evidence="1 2" key="1">
    <citation type="journal article" date="2016" name="Nat. Commun.">
        <title>Extremotolerant tardigrade genome and improved radiotolerance of human cultured cells by tardigrade-unique protein.</title>
        <authorList>
            <person name="Hashimoto T."/>
            <person name="Horikawa D.D."/>
            <person name="Saito Y."/>
            <person name="Kuwahara H."/>
            <person name="Kozuka-Hata H."/>
            <person name="Shin-I T."/>
            <person name="Minakuchi Y."/>
            <person name="Ohishi K."/>
            <person name="Motoyama A."/>
            <person name="Aizu T."/>
            <person name="Enomoto A."/>
            <person name="Kondo K."/>
            <person name="Tanaka S."/>
            <person name="Hara Y."/>
            <person name="Koshikawa S."/>
            <person name="Sagara H."/>
            <person name="Miura T."/>
            <person name="Yokobori S."/>
            <person name="Miyagawa K."/>
            <person name="Suzuki Y."/>
            <person name="Kubo T."/>
            <person name="Oyama M."/>
            <person name="Kohara Y."/>
            <person name="Fujiyama A."/>
            <person name="Arakawa K."/>
            <person name="Katayama T."/>
            <person name="Toyoda A."/>
            <person name="Kunieda T."/>
        </authorList>
    </citation>
    <scope>NUCLEOTIDE SEQUENCE [LARGE SCALE GENOMIC DNA]</scope>
    <source>
        <strain evidence="1 2">YOKOZUNA-1</strain>
    </source>
</reference>
<dbReference type="Proteomes" id="UP000186922">
    <property type="component" value="Unassembled WGS sequence"/>
</dbReference>
<dbReference type="AlphaFoldDB" id="A0A1D1VN67"/>
<evidence type="ECO:0000313" key="1">
    <source>
        <dbReference type="EMBL" id="GAV01593.1"/>
    </source>
</evidence>
<accession>A0A1D1VN67</accession>
<organism evidence="1 2">
    <name type="scientific">Ramazzottius varieornatus</name>
    <name type="common">Water bear</name>
    <name type="synonym">Tardigrade</name>
    <dbReference type="NCBI Taxonomy" id="947166"/>
    <lineage>
        <taxon>Eukaryota</taxon>
        <taxon>Metazoa</taxon>
        <taxon>Ecdysozoa</taxon>
        <taxon>Tardigrada</taxon>
        <taxon>Eutardigrada</taxon>
        <taxon>Parachela</taxon>
        <taxon>Hypsibioidea</taxon>
        <taxon>Ramazzottiidae</taxon>
        <taxon>Ramazzottius</taxon>
    </lineage>
</organism>
<comment type="caution">
    <text evidence="1">The sequence shown here is derived from an EMBL/GenBank/DDBJ whole genome shotgun (WGS) entry which is preliminary data.</text>
</comment>
<gene>
    <name evidence="1" type="primary">RvY_12281-1</name>
    <name evidence="1" type="synonym">RvY_12281.1</name>
    <name evidence="1" type="ORF">RvY_12281</name>
</gene>
<sequence length="99" mass="11183">MLLQEVPYLLDFIVVQNARVDAGQRHTTGFFDQPEMQILIVWRNTAVKGRNLSRRSNIRCVLPFLVVVSRQATLQCCGGFRGVSVLSGDDGIKDEHHDE</sequence>
<dbReference type="EMBL" id="BDGG01000007">
    <property type="protein sequence ID" value="GAV01593.1"/>
    <property type="molecule type" value="Genomic_DNA"/>
</dbReference>
<proteinExistence type="predicted"/>
<keyword evidence="2" id="KW-1185">Reference proteome</keyword>
<protein>
    <submittedName>
        <fullName evidence="1">Uncharacterized protein</fullName>
    </submittedName>
</protein>
<name>A0A1D1VN67_RAMVA</name>
<evidence type="ECO:0000313" key="2">
    <source>
        <dbReference type="Proteomes" id="UP000186922"/>
    </source>
</evidence>